<evidence type="ECO:0000313" key="2">
    <source>
        <dbReference type="WBParaSite" id="RSKR_0000852300.1"/>
    </source>
</evidence>
<reference evidence="2" key="1">
    <citation type="submission" date="2016-11" db="UniProtKB">
        <authorList>
            <consortium name="WormBaseParasite"/>
        </authorList>
    </citation>
    <scope>IDENTIFICATION</scope>
    <source>
        <strain evidence="2">KR3021</strain>
    </source>
</reference>
<proteinExistence type="predicted"/>
<protein>
    <submittedName>
        <fullName evidence="2">G_PROTEIN_RECEP_F1_2 domain-containing protein</fullName>
    </submittedName>
</protein>
<accession>A0AC35U8N7</accession>
<dbReference type="Proteomes" id="UP000095286">
    <property type="component" value="Unplaced"/>
</dbReference>
<evidence type="ECO:0000313" key="1">
    <source>
        <dbReference type="Proteomes" id="UP000095286"/>
    </source>
</evidence>
<dbReference type="WBParaSite" id="RSKR_0000852300.1">
    <property type="protein sequence ID" value="RSKR_0000852300.1"/>
    <property type="gene ID" value="RSKR_0000852300"/>
</dbReference>
<organism evidence="1 2">
    <name type="scientific">Rhabditophanes sp. KR3021</name>
    <dbReference type="NCBI Taxonomy" id="114890"/>
    <lineage>
        <taxon>Eukaryota</taxon>
        <taxon>Metazoa</taxon>
        <taxon>Ecdysozoa</taxon>
        <taxon>Nematoda</taxon>
        <taxon>Chromadorea</taxon>
        <taxon>Rhabditida</taxon>
        <taxon>Tylenchina</taxon>
        <taxon>Panagrolaimomorpha</taxon>
        <taxon>Strongyloidoidea</taxon>
        <taxon>Alloionematidae</taxon>
        <taxon>Rhabditophanes</taxon>
    </lineage>
</organism>
<name>A0AC35U8N7_9BILA</name>
<sequence>MICNVISLKEAEDLLEKRFILVATFGGLVASFGIVANALLAVIFLSKKNFRHSPYFFLGFVALLDTLLDTVYIMLLCIPVIDEFFDLRKLHLIWISYARTTFLFGQVFKIASVLCLIVASLERYILTKHWTFTGFEYKTRWILLVCSISSAFILRLITSHDVVIVSMPECDFYNRIFVGQLSKNNFVSGLISFVTIFIPFCTLIFLNGGTVVMLKKQHIQELRSLITQLTMGHDVMEIRRRNLRAATHTLLFIISAYLISNILNLILSFVEFFYPGVLHQSYPYYYRLFADLSSVLTVLGNAIRFPAHLFSNMEIREQICFTSKTDKIEILPGKDKGSRRGSHVDTPWFSILYTANQQHDHDEVQIALIDETKPITTKDTMLHFDNNLNVHRVSKATIC</sequence>